<reference evidence="2" key="1">
    <citation type="journal article" date="2014" name="Int. J. Syst. Evol. Microbiol.">
        <title>Complete genome sequence of Corynebacterium casei LMG S-19264T (=DSM 44701T), isolated from a smear-ripened cheese.</title>
        <authorList>
            <consortium name="US DOE Joint Genome Institute (JGI-PGF)"/>
            <person name="Walter F."/>
            <person name="Albersmeier A."/>
            <person name="Kalinowski J."/>
            <person name="Ruckert C."/>
        </authorList>
    </citation>
    <scope>NUCLEOTIDE SEQUENCE</scope>
    <source>
        <strain evidence="2">CGMCC 1.15179</strain>
    </source>
</reference>
<evidence type="ECO:0000313" key="2">
    <source>
        <dbReference type="EMBL" id="GGE29904.1"/>
    </source>
</evidence>
<keyword evidence="1" id="KW-0175">Coiled coil</keyword>
<evidence type="ECO:0000256" key="1">
    <source>
        <dbReference type="SAM" id="Coils"/>
    </source>
</evidence>
<evidence type="ECO:0000313" key="3">
    <source>
        <dbReference type="Proteomes" id="UP000625210"/>
    </source>
</evidence>
<organism evidence="2 3">
    <name type="scientific">Marinithermofilum abyssi</name>
    <dbReference type="NCBI Taxonomy" id="1571185"/>
    <lineage>
        <taxon>Bacteria</taxon>
        <taxon>Bacillati</taxon>
        <taxon>Bacillota</taxon>
        <taxon>Bacilli</taxon>
        <taxon>Bacillales</taxon>
        <taxon>Thermoactinomycetaceae</taxon>
        <taxon>Marinithermofilum</taxon>
    </lineage>
</organism>
<comment type="caution">
    <text evidence="2">The sequence shown here is derived from an EMBL/GenBank/DDBJ whole genome shotgun (WGS) entry which is preliminary data.</text>
</comment>
<gene>
    <name evidence="2" type="ORF">GCM10011571_35090</name>
</gene>
<sequence length="109" mass="12160">MERGAEAITAEWKTVVQRAVGKKRAEWLVQTAQNSIGLTEGLTMARMELQMLLEQYELLMDRLSTQIQELLQSIPGTREMLSIPLVGWATVAGFLSEVGPLKLMTILNS</sequence>
<dbReference type="EMBL" id="BMHQ01000025">
    <property type="protein sequence ID" value="GGE29904.1"/>
    <property type="molecule type" value="Genomic_DNA"/>
</dbReference>
<keyword evidence="3" id="KW-1185">Reference proteome</keyword>
<proteinExistence type="predicted"/>
<feature type="coiled-coil region" evidence="1">
    <location>
        <begin position="46"/>
        <end position="73"/>
    </location>
</feature>
<dbReference type="AlphaFoldDB" id="A0A8J2YFQ0"/>
<protein>
    <recommendedName>
        <fullName evidence="4">Transposase</fullName>
    </recommendedName>
</protein>
<reference evidence="2" key="2">
    <citation type="submission" date="2020-09" db="EMBL/GenBank/DDBJ databases">
        <authorList>
            <person name="Sun Q."/>
            <person name="Zhou Y."/>
        </authorList>
    </citation>
    <scope>NUCLEOTIDE SEQUENCE</scope>
    <source>
        <strain evidence="2">CGMCC 1.15179</strain>
    </source>
</reference>
<accession>A0A8J2YFQ0</accession>
<name>A0A8J2YFQ0_9BACL</name>
<evidence type="ECO:0008006" key="4">
    <source>
        <dbReference type="Google" id="ProtNLM"/>
    </source>
</evidence>
<dbReference type="Proteomes" id="UP000625210">
    <property type="component" value="Unassembled WGS sequence"/>
</dbReference>